<keyword evidence="3" id="KW-1185">Reference proteome</keyword>
<name>A0A1I3T667_9HYPH</name>
<protein>
    <submittedName>
        <fullName evidence="2">Uncharacterized protein</fullName>
    </submittedName>
</protein>
<dbReference type="Proteomes" id="UP000242763">
    <property type="component" value="Unassembled WGS sequence"/>
</dbReference>
<reference evidence="3" key="1">
    <citation type="submission" date="2016-10" db="EMBL/GenBank/DDBJ databases">
        <authorList>
            <person name="Varghese N."/>
            <person name="Submissions S."/>
        </authorList>
    </citation>
    <scope>NUCLEOTIDE SEQUENCE [LARGE SCALE GENOMIC DNA]</scope>
    <source>
        <strain evidence="3">DSM 21857</strain>
    </source>
</reference>
<evidence type="ECO:0000256" key="1">
    <source>
        <dbReference type="SAM" id="MobiDB-lite"/>
    </source>
</evidence>
<dbReference type="AlphaFoldDB" id="A0A1I3T667"/>
<evidence type="ECO:0000313" key="3">
    <source>
        <dbReference type="Proteomes" id="UP000242763"/>
    </source>
</evidence>
<organism evidence="2 3">
    <name type="scientific">Aquamicrobium aerolatum DSM 21857</name>
    <dbReference type="NCBI Taxonomy" id="1121003"/>
    <lineage>
        <taxon>Bacteria</taxon>
        <taxon>Pseudomonadati</taxon>
        <taxon>Pseudomonadota</taxon>
        <taxon>Alphaproteobacteria</taxon>
        <taxon>Hyphomicrobiales</taxon>
        <taxon>Phyllobacteriaceae</taxon>
        <taxon>Aerobium</taxon>
    </lineage>
</organism>
<evidence type="ECO:0000313" key="2">
    <source>
        <dbReference type="EMBL" id="SFJ66475.1"/>
    </source>
</evidence>
<accession>A0A1I3T667</accession>
<feature type="region of interest" description="Disordered" evidence="1">
    <location>
        <begin position="167"/>
        <end position="207"/>
    </location>
</feature>
<sequence>MSFGQYEGRSPSFFFSPSVYATVNTDVSEAIKSGAFKSAFEHFVLHGQFEVRNTAPFFDLKGYLDANPDVANAVRGGHTTAYDHFINHGYAEGRNLGNGISLAQFASDLKAQAAIRSGDYNDLMGRVAEVAPFLATFVAPQGYSTPRDIPLPADFIPVGGEKLVMPPGVDAPAVLPPNFEQPAPEPQPEPNPGDGGGGGTPPPPVDPLVVAFNAATNPADFIQLIRAHDVALEVAGNLVQLPMTGGRIDAVGAGVKEIKDLFGDFTTIEQIKAAVATHIRTELNKQAALQSLYTTDDVDTFTSLVNALARDRADIISYYKSLAASAAGLERVDALEEELYTVALAGLATALDTDKKGSIFDAFMSVRGDYNGSIVTLVKKLYEAQARLRTH</sequence>
<gene>
    <name evidence="2" type="ORF">SAMN03080618_03585</name>
</gene>
<proteinExistence type="predicted"/>
<dbReference type="EMBL" id="FORF01000046">
    <property type="protein sequence ID" value="SFJ66475.1"/>
    <property type="molecule type" value="Genomic_DNA"/>
</dbReference>
<dbReference type="STRING" id="1121003.SAMN03080618_03585"/>